<dbReference type="SMART" id="SM00901">
    <property type="entry name" value="FRG"/>
    <property type="match status" value="1"/>
</dbReference>
<protein>
    <submittedName>
        <fullName evidence="2">FRG domain-containing protein</fullName>
    </submittedName>
</protein>
<evidence type="ECO:0000259" key="1">
    <source>
        <dbReference type="SMART" id="SM00901"/>
    </source>
</evidence>
<feature type="domain" description="FRG" evidence="1">
    <location>
        <begin position="18"/>
        <end position="127"/>
    </location>
</feature>
<name>A0ABY3FHI5_9GAMM</name>
<gene>
    <name evidence="2" type="ORF">FQP85_05100</name>
</gene>
<dbReference type="InterPro" id="IPR014966">
    <property type="entry name" value="FRG-dom"/>
</dbReference>
<dbReference type="EMBL" id="VNFF01000004">
    <property type="protein sequence ID" value="TVU85030.1"/>
    <property type="molecule type" value="Genomic_DNA"/>
</dbReference>
<comment type="caution">
    <text evidence="2">The sequence shown here is derived from an EMBL/GenBank/DDBJ whole genome shotgun (WGS) entry which is preliminary data.</text>
</comment>
<dbReference type="Proteomes" id="UP000317938">
    <property type="component" value="Unassembled WGS sequence"/>
</dbReference>
<evidence type="ECO:0000313" key="3">
    <source>
        <dbReference type="Proteomes" id="UP000317938"/>
    </source>
</evidence>
<sequence length="256" mass="29420">MSNNWDNFKSWVGTNINTGKKYYFRGQSDSSWKLKTSFHRSVEEKNINMHQYLTSIMQDVSYQISSFDKPVNISDSQEFGHLLARLQHHGFPTPLLDWTLSPYIAAYFAFKGASLTPKPNEMVSVFIFDIDLWGSNFQAQSNLLESHDFVSDFVPFATDNPRMSRQMGVTTLTNVSDLQTFILSKVNTVGCDLLWKFDMHATERSHVMKELNLMGINDMTMFPDFDGLCRHLKEVHFDNQQKVMPVPPPLVPPPPK</sequence>
<keyword evidence="3" id="KW-1185">Reference proteome</keyword>
<dbReference type="Pfam" id="PF08867">
    <property type="entry name" value="FRG"/>
    <property type="match status" value="1"/>
</dbReference>
<evidence type="ECO:0000313" key="2">
    <source>
        <dbReference type="EMBL" id="TVU85030.1"/>
    </source>
</evidence>
<reference evidence="2 3" key="1">
    <citation type="submission" date="2019-07" db="EMBL/GenBank/DDBJ databases">
        <title>Diversity of Bacteria from Kongsfjorden, Arctic.</title>
        <authorList>
            <person name="Yu Y."/>
        </authorList>
    </citation>
    <scope>NUCLEOTIDE SEQUENCE [LARGE SCALE GENOMIC DNA]</scope>
    <source>
        <strain evidence="2 3">SM1927</strain>
    </source>
</reference>
<accession>A0ABY3FHI5</accession>
<dbReference type="RefSeq" id="WP_145234849.1">
    <property type="nucleotide sequence ID" value="NZ_VNFF01000004.1"/>
</dbReference>
<proteinExistence type="predicted"/>
<organism evidence="2 3">
    <name type="scientific">Pseudoalteromonas neustonica</name>
    <dbReference type="NCBI Taxonomy" id="1840331"/>
    <lineage>
        <taxon>Bacteria</taxon>
        <taxon>Pseudomonadati</taxon>
        <taxon>Pseudomonadota</taxon>
        <taxon>Gammaproteobacteria</taxon>
        <taxon>Alteromonadales</taxon>
        <taxon>Pseudoalteromonadaceae</taxon>
        <taxon>Pseudoalteromonas</taxon>
    </lineage>
</organism>